<name>A0A426FL99_9BURK</name>
<protein>
    <submittedName>
        <fullName evidence="2">Uncharacterized protein</fullName>
    </submittedName>
</protein>
<organism evidence="2 3">
    <name type="scientific">Lautropia dentalis</name>
    <dbReference type="NCBI Taxonomy" id="2490857"/>
    <lineage>
        <taxon>Bacteria</taxon>
        <taxon>Pseudomonadati</taxon>
        <taxon>Pseudomonadota</taxon>
        <taxon>Betaproteobacteria</taxon>
        <taxon>Burkholderiales</taxon>
        <taxon>Burkholderiaceae</taxon>
        <taxon>Lautropia</taxon>
    </lineage>
</organism>
<evidence type="ECO:0000256" key="1">
    <source>
        <dbReference type="SAM" id="Phobius"/>
    </source>
</evidence>
<comment type="caution">
    <text evidence="2">The sequence shown here is derived from an EMBL/GenBank/DDBJ whole genome shotgun (WGS) entry which is preliminary data.</text>
</comment>
<accession>A0A426FL99</accession>
<proteinExistence type="predicted"/>
<keyword evidence="1" id="KW-1133">Transmembrane helix</keyword>
<dbReference type="Proteomes" id="UP000270261">
    <property type="component" value="Unassembled WGS sequence"/>
</dbReference>
<dbReference type="RefSeq" id="WP_125095695.1">
    <property type="nucleotide sequence ID" value="NZ_RRUE01000002.1"/>
</dbReference>
<sequence>MNLVGVGLGVWGVMGGLFVIALFALALVRKMGRNDPQQKTWVFPLAVIVVICAFGLMIMSVLRRDVALDEQGLQLSGYAQFAVPYADMERVVVYPVRTAAPELRNKVSGLAIPGLIHSGWIACDAKVPCYVEAVPTPNIGIYLKNSATVTGSKGSALILLEVTDPQAMAAALKEKGVPENSNVPAAHGAPGG</sequence>
<dbReference type="EMBL" id="RRUE01000002">
    <property type="protein sequence ID" value="RRN43483.1"/>
    <property type="molecule type" value="Genomic_DNA"/>
</dbReference>
<evidence type="ECO:0000313" key="2">
    <source>
        <dbReference type="EMBL" id="RRN43483.1"/>
    </source>
</evidence>
<dbReference type="AlphaFoldDB" id="A0A426FL99"/>
<gene>
    <name evidence="2" type="ORF">EHV23_08460</name>
</gene>
<feature type="transmembrane region" description="Helical" evidence="1">
    <location>
        <begin position="40"/>
        <end position="62"/>
    </location>
</feature>
<feature type="transmembrane region" description="Helical" evidence="1">
    <location>
        <begin position="6"/>
        <end position="28"/>
    </location>
</feature>
<keyword evidence="1" id="KW-0472">Membrane</keyword>
<keyword evidence="3" id="KW-1185">Reference proteome</keyword>
<evidence type="ECO:0000313" key="3">
    <source>
        <dbReference type="Proteomes" id="UP000270261"/>
    </source>
</evidence>
<keyword evidence="1" id="KW-0812">Transmembrane</keyword>
<reference evidence="2 3" key="1">
    <citation type="submission" date="2018-11" db="EMBL/GenBank/DDBJ databases">
        <title>Genome sequencing of Lautropia sp. KCOM 2505 (= ChDC F240).</title>
        <authorList>
            <person name="Kook J.-K."/>
            <person name="Park S.-N."/>
            <person name="Lim Y.K."/>
        </authorList>
    </citation>
    <scope>NUCLEOTIDE SEQUENCE [LARGE SCALE GENOMIC DNA]</scope>
    <source>
        <strain evidence="2 3">KCOM 2505</strain>
    </source>
</reference>